<reference evidence="3 4" key="1">
    <citation type="submission" date="2014-08" db="EMBL/GenBank/DDBJ databases">
        <title>Genome sequence of Tetragenococcus muriaticus.</title>
        <authorList>
            <person name="Chuea-nongthon C."/>
            <person name="Rodtong S."/>
            <person name="Yongsawatdigul J."/>
            <person name="Steele J.L."/>
            <person name="Liu X.-y."/>
            <person name="Speers J."/>
            <person name="Glasner J.D."/>
            <person name="Neeno-Eckwall E.C."/>
        </authorList>
    </citation>
    <scope>NUCLEOTIDE SEQUENCE [LARGE SCALE GENOMIC DNA]</scope>
    <source>
        <strain evidence="3 4">3MR10-3</strain>
    </source>
</reference>
<name>A0A091C6K6_9ENTE</name>
<dbReference type="Proteomes" id="UP000029381">
    <property type="component" value="Unassembled WGS sequence"/>
</dbReference>
<protein>
    <submittedName>
        <fullName evidence="3">Putative lysozyme</fullName>
        <ecNumber evidence="3">3.2.1.17</ecNumber>
    </submittedName>
</protein>
<dbReference type="InterPro" id="IPR002053">
    <property type="entry name" value="Glyco_hydro_25"/>
</dbReference>
<dbReference type="GO" id="GO:0016998">
    <property type="term" value="P:cell wall macromolecule catabolic process"/>
    <property type="evidence" value="ECO:0007669"/>
    <property type="project" value="InterPro"/>
</dbReference>
<dbReference type="PANTHER" id="PTHR34135">
    <property type="entry name" value="LYSOZYME"/>
    <property type="match status" value="1"/>
</dbReference>
<dbReference type="RefSeq" id="WP_038022241.1">
    <property type="nucleotide sequence ID" value="NZ_JPVT01000043.1"/>
</dbReference>
<accession>A0A091C6K6</accession>
<dbReference type="CDD" id="cd06523">
    <property type="entry name" value="GH25_PlyB-like"/>
    <property type="match status" value="1"/>
</dbReference>
<evidence type="ECO:0000259" key="2">
    <source>
        <dbReference type="SMART" id="SM00287"/>
    </source>
</evidence>
<feature type="domain" description="SH3b" evidence="2">
    <location>
        <begin position="219"/>
        <end position="288"/>
    </location>
</feature>
<dbReference type="SUPFAM" id="SSF51445">
    <property type="entry name" value="(Trans)glycosidases"/>
    <property type="match status" value="1"/>
</dbReference>
<gene>
    <name evidence="3" type="ORF">TMU3MR103_0433</name>
</gene>
<dbReference type="PATRIC" id="fig|1302648.3.peg.418"/>
<dbReference type="SMART" id="SM00287">
    <property type="entry name" value="SH3b"/>
    <property type="match status" value="1"/>
</dbReference>
<dbReference type="GO" id="GO:0016052">
    <property type="term" value="P:carbohydrate catabolic process"/>
    <property type="evidence" value="ECO:0007669"/>
    <property type="project" value="TreeGrafter"/>
</dbReference>
<dbReference type="Pfam" id="PF01183">
    <property type="entry name" value="Glyco_hydro_25"/>
    <property type="match status" value="1"/>
</dbReference>
<dbReference type="PROSITE" id="PS51904">
    <property type="entry name" value="GLYCOSYL_HYDROL_F25_2"/>
    <property type="match status" value="1"/>
</dbReference>
<dbReference type="GO" id="GO:0003796">
    <property type="term" value="F:lysozyme activity"/>
    <property type="evidence" value="ECO:0007669"/>
    <property type="project" value="UniProtKB-EC"/>
</dbReference>
<dbReference type="PANTHER" id="PTHR34135:SF1">
    <property type="entry name" value="GLYCOSYL HYDROLASE FAMILY 25"/>
    <property type="match status" value="1"/>
</dbReference>
<keyword evidence="4" id="KW-1185">Reference proteome</keyword>
<comment type="caution">
    <text evidence="3">The sequence shown here is derived from an EMBL/GenBank/DDBJ whole genome shotgun (WGS) entry which is preliminary data.</text>
</comment>
<dbReference type="AlphaFoldDB" id="A0A091C6K6"/>
<dbReference type="EMBL" id="JPVT01000043">
    <property type="protein sequence ID" value="KFN92539.1"/>
    <property type="molecule type" value="Genomic_DNA"/>
</dbReference>
<evidence type="ECO:0000313" key="4">
    <source>
        <dbReference type="Proteomes" id="UP000029381"/>
    </source>
</evidence>
<evidence type="ECO:0000256" key="1">
    <source>
        <dbReference type="ARBA" id="ARBA00010646"/>
    </source>
</evidence>
<keyword evidence="3" id="KW-0378">Hydrolase</keyword>
<comment type="similarity">
    <text evidence="1">Belongs to the glycosyl hydrolase 25 family.</text>
</comment>
<keyword evidence="3" id="KW-0326">Glycosidase</keyword>
<dbReference type="EC" id="3.2.1.17" evidence="3"/>
<dbReference type="InterPro" id="IPR003646">
    <property type="entry name" value="SH3-like_bac-type"/>
</dbReference>
<dbReference type="GO" id="GO:0009253">
    <property type="term" value="P:peptidoglycan catabolic process"/>
    <property type="evidence" value="ECO:0007669"/>
    <property type="project" value="InterPro"/>
</dbReference>
<dbReference type="Gene3D" id="3.20.20.80">
    <property type="entry name" value="Glycosidases"/>
    <property type="match status" value="1"/>
</dbReference>
<evidence type="ECO:0000313" key="3">
    <source>
        <dbReference type="EMBL" id="KFN92539.1"/>
    </source>
</evidence>
<organism evidence="3 4">
    <name type="scientific">Tetragenococcus muriaticus 3MR10-3</name>
    <dbReference type="NCBI Taxonomy" id="1302648"/>
    <lineage>
        <taxon>Bacteria</taxon>
        <taxon>Bacillati</taxon>
        <taxon>Bacillota</taxon>
        <taxon>Bacilli</taxon>
        <taxon>Lactobacillales</taxon>
        <taxon>Enterococcaceae</taxon>
        <taxon>Tetragenococcus</taxon>
    </lineage>
</organism>
<sequence length="289" mass="33216">MIPKPTIIDISEWQVPQQINYDQLAAKIDGVIVRVQYGSNYVDKHYQTHIKEFQKRNVPVAVYAWVRGTSKTDMQQEAKDFYQRAQKFQPSFWWLDVEEQSMQDMRGGCEAYRKKLKGLGAKKVGVYVANHLYKSFNLATEKFDGVWLPTYGKNTGQYQGANPTATKQYDIHQYTSKGRLNGYNGDLDLNQIVRRDLFYFFRQNHQVPDKENHKDVEDIEMKTITTTATKVKLRSSPKTGNNVIAELAKGTKIKINNIVFGDGFVWGVQPRSNGKKGYIDIGKSVAWVK</sequence>
<proteinExistence type="inferred from homology"/>
<dbReference type="InterPro" id="IPR017853">
    <property type="entry name" value="GH"/>
</dbReference>
<dbReference type="Gene3D" id="2.30.30.40">
    <property type="entry name" value="SH3 Domains"/>
    <property type="match status" value="1"/>
</dbReference>